<evidence type="ECO:0000256" key="1">
    <source>
        <dbReference type="ARBA" id="ARBA00023242"/>
    </source>
</evidence>
<feature type="compositionally biased region" description="Low complexity" evidence="3">
    <location>
        <begin position="247"/>
        <end position="264"/>
    </location>
</feature>
<dbReference type="Pfam" id="PF02023">
    <property type="entry name" value="SCAN"/>
    <property type="match status" value="1"/>
</dbReference>
<dbReference type="InterPro" id="IPR036236">
    <property type="entry name" value="Znf_C2H2_sf"/>
</dbReference>
<feature type="compositionally biased region" description="Polar residues" evidence="3">
    <location>
        <begin position="353"/>
        <end position="367"/>
    </location>
</feature>
<evidence type="ECO:0000313" key="5">
    <source>
        <dbReference type="Proteomes" id="UP001165780"/>
    </source>
</evidence>
<feature type="domain" description="SCAN box" evidence="4">
    <location>
        <begin position="24"/>
        <end position="54"/>
    </location>
</feature>
<dbReference type="SUPFAM" id="SSF57667">
    <property type="entry name" value="beta-beta-alpha zinc fingers"/>
    <property type="match status" value="1"/>
</dbReference>
<evidence type="ECO:0000256" key="2">
    <source>
        <dbReference type="PROSITE-ProRule" id="PRU00187"/>
    </source>
</evidence>
<feature type="region of interest" description="Disordered" evidence="3">
    <location>
        <begin position="353"/>
        <end position="378"/>
    </location>
</feature>
<dbReference type="RefSeq" id="XP_053762455.1">
    <property type="nucleotide sequence ID" value="XM_053906480.1"/>
</dbReference>
<proteinExistence type="predicted"/>
<keyword evidence="5" id="KW-1185">Reference proteome</keyword>
<gene>
    <name evidence="6" type="primary">ZNF497</name>
</gene>
<organism evidence="5 6">
    <name type="scientific">Panthera pardus</name>
    <name type="common">Leopard</name>
    <name type="synonym">Felis pardus</name>
    <dbReference type="NCBI Taxonomy" id="9691"/>
    <lineage>
        <taxon>Eukaryota</taxon>
        <taxon>Metazoa</taxon>
        <taxon>Chordata</taxon>
        <taxon>Craniata</taxon>
        <taxon>Vertebrata</taxon>
        <taxon>Euteleostomi</taxon>
        <taxon>Mammalia</taxon>
        <taxon>Eutheria</taxon>
        <taxon>Laurasiatheria</taxon>
        <taxon>Carnivora</taxon>
        <taxon>Feliformia</taxon>
        <taxon>Felidae</taxon>
        <taxon>Pantherinae</taxon>
        <taxon>Panthera</taxon>
    </lineage>
</organism>
<accession>A0A9W2VUY5</accession>
<comment type="subcellular location">
    <subcellularLocation>
        <location evidence="2">Nucleus</location>
    </subcellularLocation>
</comment>
<feature type="region of interest" description="Disordered" evidence="3">
    <location>
        <begin position="234"/>
        <end position="266"/>
    </location>
</feature>
<dbReference type="InterPro" id="IPR038269">
    <property type="entry name" value="SCAN_sf"/>
</dbReference>
<dbReference type="Proteomes" id="UP001165780">
    <property type="component" value="Unplaced"/>
</dbReference>
<feature type="compositionally biased region" description="Basic and acidic residues" evidence="3">
    <location>
        <begin position="168"/>
        <end position="192"/>
    </location>
</feature>
<dbReference type="CTD" id="162968"/>
<dbReference type="Gene3D" id="1.10.4020.10">
    <property type="entry name" value="DNA breaking-rejoining enzymes"/>
    <property type="match status" value="1"/>
</dbReference>
<evidence type="ECO:0000259" key="4">
    <source>
        <dbReference type="PROSITE" id="PS50804"/>
    </source>
</evidence>
<dbReference type="AlphaFoldDB" id="A0A9W2VUY5"/>
<dbReference type="PANTHER" id="PTHR45935:SF27">
    <property type="entry name" value="ZINC FINGER PROTEIN 446"/>
    <property type="match status" value="1"/>
</dbReference>
<protein>
    <submittedName>
        <fullName evidence="6">Zinc finger protein 497</fullName>
    </submittedName>
</protein>
<dbReference type="Gene3D" id="3.30.160.60">
    <property type="entry name" value="Classic Zinc Finger"/>
    <property type="match status" value="1"/>
</dbReference>
<dbReference type="PROSITE" id="PS50804">
    <property type="entry name" value="SCAN_BOX"/>
    <property type="match status" value="1"/>
</dbReference>
<dbReference type="InterPro" id="IPR003309">
    <property type="entry name" value="SCAN_dom"/>
</dbReference>
<reference evidence="6" key="1">
    <citation type="submission" date="2025-08" db="UniProtKB">
        <authorList>
            <consortium name="RefSeq"/>
        </authorList>
    </citation>
    <scope>IDENTIFICATION</scope>
    <source>
        <tissue evidence="6">Whole blood</tissue>
    </source>
</reference>
<dbReference type="InterPro" id="IPR050916">
    <property type="entry name" value="SCAN-C2H2_zinc_finger"/>
</dbReference>
<dbReference type="PANTHER" id="PTHR45935">
    <property type="entry name" value="PROTEIN ZBED8-RELATED"/>
    <property type="match status" value="1"/>
</dbReference>
<sequence>MAAQKNKASALAPGVLQSTPAPMPEACSEEQMLELLVLEQFLGVLPPEIQAHVRGAAAMQPRGGFCPGGGAAAGAGQDKTPGVLTSLVLSDPSVEQGDGSQALELPCAELETKYRLLRQGGVASTVAQQVAPGKGDIPWIVLKTDTPGHSEGAASGGLRAWEDPRQAPVEAKDQGAPRGKLEPADCRRDGGRPRSIQEGLVPGPLPLHREPACGAVSATRHSARVPTCCSTSECTRAGGPVNTRSATEPSTGTPTSWSTSTHTGARPHTCPAWGKAFSQNFNLAEHLKIRGVAQLRAAARLSRLGQGLPARGRPVAAPAHTLARGPLSAPGAAWPSTGAGRQIGLQIHDGSHSTELINKGEPTNSSWKEPGRTSRKTT</sequence>
<dbReference type="SUPFAM" id="SSF47353">
    <property type="entry name" value="Retrovirus capsid dimerization domain-like"/>
    <property type="match status" value="1"/>
</dbReference>
<evidence type="ECO:0000313" key="6">
    <source>
        <dbReference type="RefSeq" id="XP_053762455.1"/>
    </source>
</evidence>
<keyword evidence="1 2" id="KW-0539">Nucleus</keyword>
<dbReference type="GeneID" id="128778093"/>
<name>A0A9W2VUY5_PANPR</name>
<feature type="region of interest" description="Disordered" evidence="3">
    <location>
        <begin position="168"/>
        <end position="203"/>
    </location>
</feature>
<evidence type="ECO:0000256" key="3">
    <source>
        <dbReference type="SAM" id="MobiDB-lite"/>
    </source>
</evidence>
<dbReference type="SMART" id="SM00431">
    <property type="entry name" value="SCAN"/>
    <property type="match status" value="1"/>
</dbReference>
<dbReference type="GO" id="GO:0005634">
    <property type="term" value="C:nucleus"/>
    <property type="evidence" value="ECO:0007669"/>
    <property type="project" value="UniProtKB-SubCell"/>
</dbReference>